<evidence type="ECO:0000256" key="2">
    <source>
        <dbReference type="ARBA" id="ARBA00004496"/>
    </source>
</evidence>
<dbReference type="InterPro" id="IPR037188">
    <property type="entry name" value="Sdo1/SBDS_central_sf"/>
</dbReference>
<proteinExistence type="inferred from homology"/>
<dbReference type="Pfam" id="PF01172">
    <property type="entry name" value="SBDS_N"/>
    <property type="match status" value="1"/>
</dbReference>
<dbReference type="OrthoDB" id="10253092at2759"/>
<dbReference type="InterPro" id="IPR036786">
    <property type="entry name" value="Ribosome_mat_SBDS_N_sf"/>
</dbReference>
<dbReference type="Pfam" id="PF09377">
    <property type="entry name" value="SBDS_domain_II"/>
    <property type="match status" value="1"/>
</dbReference>
<accession>A0A1I8IB54</accession>
<protein>
    <submittedName>
        <fullName evidence="9">Ribosome maturation protein SBDS</fullName>
    </submittedName>
</protein>
<dbReference type="Gene3D" id="1.10.10.900">
    <property type="entry name" value="SBDS protein C-terminal domain, subdomain 1"/>
    <property type="match status" value="1"/>
</dbReference>
<dbReference type="WBParaSite" id="maker-uti_cns_0011388-snap-gene-0.6-mRNA-1">
    <property type="protein sequence ID" value="maker-uti_cns_0011388-snap-gene-0.6-mRNA-1"/>
    <property type="gene ID" value="maker-uti_cns_0011388-snap-gene-0.6"/>
</dbReference>
<name>A0A1I8IB54_9PLAT</name>
<evidence type="ECO:0000313" key="9">
    <source>
        <dbReference type="WBParaSite" id="maker-uti_cns_0011388-snap-gene-0.6-mRNA-1"/>
    </source>
</evidence>
<keyword evidence="6" id="KW-0539">Nucleus</keyword>
<organism evidence="8 9">
    <name type="scientific">Macrostomum lignano</name>
    <dbReference type="NCBI Taxonomy" id="282301"/>
    <lineage>
        <taxon>Eukaryota</taxon>
        <taxon>Metazoa</taxon>
        <taxon>Spiralia</taxon>
        <taxon>Lophotrochozoa</taxon>
        <taxon>Platyhelminthes</taxon>
        <taxon>Rhabditophora</taxon>
        <taxon>Macrostomorpha</taxon>
        <taxon>Macrostomida</taxon>
        <taxon>Macrostomidae</taxon>
        <taxon>Macrostomum</taxon>
    </lineage>
</organism>
<dbReference type="InterPro" id="IPR019783">
    <property type="entry name" value="SDO1/SBDS_N"/>
</dbReference>
<keyword evidence="5" id="KW-0690">Ribosome biogenesis</keyword>
<dbReference type="GO" id="GO:0005737">
    <property type="term" value="C:cytoplasm"/>
    <property type="evidence" value="ECO:0007669"/>
    <property type="project" value="UniProtKB-SubCell"/>
</dbReference>
<evidence type="ECO:0000256" key="4">
    <source>
        <dbReference type="ARBA" id="ARBA00022490"/>
    </source>
</evidence>
<evidence type="ECO:0000313" key="8">
    <source>
        <dbReference type="Proteomes" id="UP000095280"/>
    </source>
</evidence>
<dbReference type="InterPro" id="IPR018978">
    <property type="entry name" value="SDO1/SBDS_central"/>
</dbReference>
<evidence type="ECO:0000256" key="6">
    <source>
        <dbReference type="ARBA" id="ARBA00023242"/>
    </source>
</evidence>
<evidence type="ECO:0000256" key="1">
    <source>
        <dbReference type="ARBA" id="ARBA00004123"/>
    </source>
</evidence>
<evidence type="ECO:0000256" key="7">
    <source>
        <dbReference type="ARBA" id="ARBA00049708"/>
    </source>
</evidence>
<dbReference type="SUPFAM" id="SSF109728">
    <property type="entry name" value="Hypothetical protein AF0491, middle domain"/>
    <property type="match status" value="1"/>
</dbReference>
<dbReference type="GO" id="GO:0005634">
    <property type="term" value="C:nucleus"/>
    <property type="evidence" value="ECO:0007669"/>
    <property type="project" value="UniProtKB-SubCell"/>
</dbReference>
<keyword evidence="4" id="KW-0963">Cytoplasm</keyword>
<sequence>MCALKMPTNQKRLTNVSVVRMKRGGQRFEIACYPNKVRAWRDRIEKDLSQVLQTEAVFANVSKGEVAKREDMKKAFGTENVSEICQLILNKGEIQLTEKERSAQQQAMLKDIAKLIADRCLNPDTKRPYTSVAIESALKDAHFVVKLNKSSKQQALDGIRALRTAGRLPIQRALMRARLRLADPLLRPDALALCSRIITDSSAAASSSESSDPTQKQQQPLELVVAMEPAGVRALEDLLRSRSPGSSLEVLDLRLEEDGDDPENGGDFVDEADHSDGAKVENIAVDNSKSEADAAAAAAAEELNRRLTLAAEDDDY</sequence>
<dbReference type="PANTHER" id="PTHR10927:SF1">
    <property type="entry name" value="RIBOSOME MATURATION PROTEIN SBDS"/>
    <property type="match status" value="1"/>
</dbReference>
<dbReference type="SUPFAM" id="SSF89895">
    <property type="entry name" value="FYSH domain"/>
    <property type="match status" value="1"/>
</dbReference>
<comment type="subcellular location">
    <subcellularLocation>
        <location evidence="2">Cytoplasm</location>
    </subcellularLocation>
    <subcellularLocation>
        <location evidence="1">Nucleus</location>
    </subcellularLocation>
</comment>
<dbReference type="STRING" id="282301.A0A1I8IB54"/>
<dbReference type="InterPro" id="IPR002140">
    <property type="entry name" value="Sdo1/SBDS"/>
</dbReference>
<dbReference type="Gene3D" id="3.30.1250.10">
    <property type="entry name" value="Ribosome maturation protein SBDS, N-terminal domain"/>
    <property type="match status" value="1"/>
</dbReference>
<comment type="subunit">
    <text evidence="7">Associates with the 60S ribosomal subunit.</text>
</comment>
<dbReference type="AlphaFoldDB" id="A0A1I8IB54"/>
<dbReference type="FunFam" id="3.30.1250.10:FF:000001">
    <property type="entry name" value="SBDS, ribosome maturation factor"/>
    <property type="match status" value="1"/>
</dbReference>
<evidence type="ECO:0000256" key="3">
    <source>
        <dbReference type="ARBA" id="ARBA00007433"/>
    </source>
</evidence>
<dbReference type="Proteomes" id="UP000095280">
    <property type="component" value="Unplaced"/>
</dbReference>
<evidence type="ECO:0000256" key="5">
    <source>
        <dbReference type="ARBA" id="ARBA00022517"/>
    </source>
</evidence>
<dbReference type="InterPro" id="IPR039100">
    <property type="entry name" value="Sdo1/SBDS-like"/>
</dbReference>
<keyword evidence="8" id="KW-1185">Reference proteome</keyword>
<comment type="similarity">
    <text evidence="3">Belongs to the SDO1/SBDS family.</text>
</comment>
<reference evidence="9" key="1">
    <citation type="submission" date="2016-11" db="UniProtKB">
        <authorList>
            <consortium name="WormBaseParasite"/>
        </authorList>
    </citation>
    <scope>IDENTIFICATION</scope>
</reference>
<dbReference type="NCBIfam" id="TIGR00291">
    <property type="entry name" value="RNA_SBDS"/>
    <property type="match status" value="1"/>
</dbReference>
<dbReference type="PANTHER" id="PTHR10927">
    <property type="entry name" value="RIBOSOME MATURATION PROTEIN SBDS"/>
    <property type="match status" value="1"/>
</dbReference>
<dbReference type="GO" id="GO:0042256">
    <property type="term" value="P:cytosolic ribosome assembly"/>
    <property type="evidence" value="ECO:0007669"/>
    <property type="project" value="InterPro"/>
</dbReference>